<organism evidence="2 3">
    <name type="scientific">Chionoecetes opilio</name>
    <name type="common">Atlantic snow crab</name>
    <name type="synonym">Cancer opilio</name>
    <dbReference type="NCBI Taxonomy" id="41210"/>
    <lineage>
        <taxon>Eukaryota</taxon>
        <taxon>Metazoa</taxon>
        <taxon>Ecdysozoa</taxon>
        <taxon>Arthropoda</taxon>
        <taxon>Crustacea</taxon>
        <taxon>Multicrustacea</taxon>
        <taxon>Malacostraca</taxon>
        <taxon>Eumalacostraca</taxon>
        <taxon>Eucarida</taxon>
        <taxon>Decapoda</taxon>
        <taxon>Pleocyemata</taxon>
        <taxon>Brachyura</taxon>
        <taxon>Eubrachyura</taxon>
        <taxon>Majoidea</taxon>
        <taxon>Majidae</taxon>
        <taxon>Chionoecetes</taxon>
    </lineage>
</organism>
<reference evidence="2" key="1">
    <citation type="submission" date="2020-07" db="EMBL/GenBank/DDBJ databases">
        <title>The High-quality genome of the commercially important snow crab, Chionoecetes opilio.</title>
        <authorList>
            <person name="Jeong J.-H."/>
            <person name="Ryu S."/>
        </authorList>
    </citation>
    <scope>NUCLEOTIDE SEQUENCE</scope>
    <source>
        <strain evidence="2">MADBK_172401_WGS</strain>
        <tissue evidence="2">Digestive gland</tissue>
    </source>
</reference>
<sequence length="91" mass="9518">MAVRVPSNDSMGSLYESLPSSLGSKGEQRIFCALSVLKNAPEEKLVRVGCLGETFHLARVTVLPGEGGGSGAETPATDLGRTRAKLMGEQV</sequence>
<accession>A0A8J5CR96</accession>
<keyword evidence="3" id="KW-1185">Reference proteome</keyword>
<comment type="caution">
    <text evidence="2">The sequence shown here is derived from an EMBL/GenBank/DDBJ whole genome shotgun (WGS) entry which is preliminary data.</text>
</comment>
<protein>
    <submittedName>
        <fullName evidence="2">Uncharacterized protein</fullName>
    </submittedName>
</protein>
<feature type="region of interest" description="Disordered" evidence="1">
    <location>
        <begin position="1"/>
        <end position="22"/>
    </location>
</feature>
<proteinExistence type="predicted"/>
<evidence type="ECO:0000256" key="1">
    <source>
        <dbReference type="SAM" id="MobiDB-lite"/>
    </source>
</evidence>
<name>A0A8J5CR96_CHIOP</name>
<dbReference type="AlphaFoldDB" id="A0A8J5CR96"/>
<evidence type="ECO:0000313" key="3">
    <source>
        <dbReference type="Proteomes" id="UP000770661"/>
    </source>
</evidence>
<dbReference type="Proteomes" id="UP000770661">
    <property type="component" value="Unassembled WGS sequence"/>
</dbReference>
<gene>
    <name evidence="2" type="ORF">GWK47_008453</name>
</gene>
<feature type="region of interest" description="Disordered" evidence="1">
    <location>
        <begin position="63"/>
        <end position="91"/>
    </location>
</feature>
<dbReference type="EMBL" id="JACEEZ010018407">
    <property type="protein sequence ID" value="KAG0716942.1"/>
    <property type="molecule type" value="Genomic_DNA"/>
</dbReference>
<evidence type="ECO:0000313" key="2">
    <source>
        <dbReference type="EMBL" id="KAG0716942.1"/>
    </source>
</evidence>